<feature type="transmembrane region" description="Helical" evidence="1">
    <location>
        <begin position="273"/>
        <end position="289"/>
    </location>
</feature>
<feature type="transmembrane region" description="Helical" evidence="1">
    <location>
        <begin position="89"/>
        <end position="107"/>
    </location>
</feature>
<feature type="transmembrane region" description="Helical" evidence="1">
    <location>
        <begin position="298"/>
        <end position="316"/>
    </location>
</feature>
<feature type="transmembrane region" description="Helical" evidence="1">
    <location>
        <begin position="44"/>
        <end position="77"/>
    </location>
</feature>
<feature type="transmembrane region" description="Helical" evidence="1">
    <location>
        <begin position="412"/>
        <end position="429"/>
    </location>
</feature>
<evidence type="ECO:0000256" key="1">
    <source>
        <dbReference type="SAM" id="Phobius"/>
    </source>
</evidence>
<comment type="caution">
    <text evidence="2">The sequence shown here is derived from an EMBL/GenBank/DDBJ whole genome shotgun (WGS) entry which is preliminary data.</text>
</comment>
<feature type="transmembrane region" description="Helical" evidence="1">
    <location>
        <begin position="251"/>
        <end position="267"/>
    </location>
</feature>
<feature type="transmembrane region" description="Helical" evidence="1">
    <location>
        <begin position="353"/>
        <end position="371"/>
    </location>
</feature>
<keyword evidence="1" id="KW-0812">Transmembrane</keyword>
<protein>
    <recommendedName>
        <fullName evidence="4">Glycosyltransferase RgtA/B/C/D-like domain-containing protein</fullName>
    </recommendedName>
</protein>
<name>A0A7Y2H427_UNCEI</name>
<accession>A0A7Y2H427</accession>
<feature type="transmembrane region" description="Helical" evidence="1">
    <location>
        <begin position="171"/>
        <end position="191"/>
    </location>
</feature>
<dbReference type="AlphaFoldDB" id="A0A7Y2H427"/>
<evidence type="ECO:0000313" key="2">
    <source>
        <dbReference type="EMBL" id="NNF08377.1"/>
    </source>
</evidence>
<evidence type="ECO:0000313" key="3">
    <source>
        <dbReference type="Proteomes" id="UP000547674"/>
    </source>
</evidence>
<proteinExistence type="predicted"/>
<feature type="transmembrane region" description="Helical" evidence="1">
    <location>
        <begin position="378"/>
        <end position="400"/>
    </location>
</feature>
<feature type="transmembrane region" description="Helical" evidence="1">
    <location>
        <begin position="230"/>
        <end position="246"/>
    </location>
</feature>
<keyword evidence="1" id="KW-1133">Transmembrane helix</keyword>
<dbReference type="EMBL" id="JABDJR010000665">
    <property type="protein sequence ID" value="NNF08377.1"/>
    <property type="molecule type" value="Genomic_DNA"/>
</dbReference>
<feature type="transmembrane region" description="Helical" evidence="1">
    <location>
        <begin position="436"/>
        <end position="454"/>
    </location>
</feature>
<organism evidence="2 3">
    <name type="scientific">Eiseniibacteriota bacterium</name>
    <dbReference type="NCBI Taxonomy" id="2212470"/>
    <lineage>
        <taxon>Bacteria</taxon>
        <taxon>Candidatus Eiseniibacteriota</taxon>
    </lineage>
</organism>
<evidence type="ECO:0008006" key="4">
    <source>
        <dbReference type="Google" id="ProtNLM"/>
    </source>
</evidence>
<sequence>MSFLTVLGLGLLWSLPGTLLMGRAFPKLEFLAKLAGGYVVSTSLFMFAAFVAHLLGLAPTILFPTSFVILGVSLLAFQKYTFRMDSLDVLGMGLVLALVVLGLWKGAAFRFTADGPDHVGMLREILASGKFLPTEAFFLEAGNLGADSRKGLLHPLWASWAKGLGFDPLKFWLILPGLTAPLGFLGGYLFLRGLSLGRAFALAGGALITLTWNGGLTADYLGVSNHPNQVGATLFWLTAGLSLIAWRRETWLAALLAGAAAFGTVAVHPMFVVFGALFYGSCLLVAFVARKPAADPALIVRSALVSAVLLLPYLFVRFQNYEPANPLHTELQGMFLLSDALFVADPLRLTQSLGFFGWFVYPVLLFGLWSSRKQFPSLLVWFFSFLMLMMTLNPLLVPFLQKHLTYLIFRSFWLFPPALALAFALAVLWKKPRSRPFLVFTVLLLAVGLLRTPGSSGGSALQWQSALENITSELPPRSVIASDPVTSYLLPAFTTHRVICTYDQHSPPNDARGLERLLQSRDLLSPAMTDSVAWQIAKREKAAYVLINETLPVPLSTSVWTFSRKAQTQRAAQFENSPYFDVVAKENGMTLFMTRREPSPGQRMTASQSGLPVAPNTSLYLESDGLGLLDGSATADTVRAGGILEVHAQLVRTAPDLDPRGLVVSVRANELDTKKPSGGKIGRKVWERRNNFLVRFRGDDTPGVGIQPPDHWELERAMPHRALIPVPKTTKPGRYEIAVAINRIPQMPNYRLQDYLSEDDLYQGVVVDTVLVVP</sequence>
<feature type="transmembrane region" description="Helical" evidence="1">
    <location>
        <begin position="198"/>
        <end position="218"/>
    </location>
</feature>
<reference evidence="2 3" key="1">
    <citation type="submission" date="2020-03" db="EMBL/GenBank/DDBJ databases">
        <title>Metabolic flexibility allows generalist bacteria to become dominant in a frequently disturbed ecosystem.</title>
        <authorList>
            <person name="Chen Y.-J."/>
            <person name="Leung P.M."/>
            <person name="Bay S.K."/>
            <person name="Hugenholtz P."/>
            <person name="Kessler A.J."/>
            <person name="Shelley G."/>
            <person name="Waite D.W."/>
            <person name="Cook P.L."/>
            <person name="Greening C."/>
        </authorList>
    </citation>
    <scope>NUCLEOTIDE SEQUENCE [LARGE SCALE GENOMIC DNA]</scope>
    <source>
        <strain evidence="2">SS_bin_28</strain>
    </source>
</reference>
<gene>
    <name evidence="2" type="ORF">HKN21_16570</name>
</gene>
<dbReference type="Proteomes" id="UP000547674">
    <property type="component" value="Unassembled WGS sequence"/>
</dbReference>
<keyword evidence="1" id="KW-0472">Membrane</keyword>